<feature type="region of interest" description="Disordered" evidence="1">
    <location>
        <begin position="109"/>
        <end position="136"/>
    </location>
</feature>
<reference evidence="2" key="1">
    <citation type="submission" date="2023-01" db="EMBL/GenBank/DDBJ databases">
        <authorList>
            <person name="Piombo E."/>
        </authorList>
    </citation>
    <scope>NUCLEOTIDE SEQUENCE</scope>
</reference>
<name>A0AA35MF97_9HYPO</name>
<comment type="caution">
    <text evidence="2">The sequence shown here is derived from an EMBL/GenBank/DDBJ whole genome shotgun (WGS) entry which is preliminary data.</text>
</comment>
<sequence>MAVEMLATMCFNVLTHCDASHCGNIPVRARDCRQTCKLHEKATDVRLRRGAVPRYLPLPIVTVSLHSRATTIASETKSDDLGQLNLIDGDLNTHEVFQGSLRILKNGSQEWHSSSTQPTPIDPRSLPGQTPGDEEWTFLPLSRDQGILERLSPSFEGSSYLSYAHVDY</sequence>
<evidence type="ECO:0000313" key="2">
    <source>
        <dbReference type="EMBL" id="CAI6095615.1"/>
    </source>
</evidence>
<protein>
    <submittedName>
        <fullName evidence="2">Uncharacterized protein</fullName>
    </submittedName>
</protein>
<organism evidence="2 3">
    <name type="scientific">Clonostachys chloroleuca</name>
    <dbReference type="NCBI Taxonomy" id="1926264"/>
    <lineage>
        <taxon>Eukaryota</taxon>
        <taxon>Fungi</taxon>
        <taxon>Dikarya</taxon>
        <taxon>Ascomycota</taxon>
        <taxon>Pezizomycotina</taxon>
        <taxon>Sordariomycetes</taxon>
        <taxon>Hypocreomycetidae</taxon>
        <taxon>Hypocreales</taxon>
        <taxon>Bionectriaceae</taxon>
        <taxon>Clonostachys</taxon>
    </lineage>
</organism>
<accession>A0AA35MF97</accession>
<dbReference type="Proteomes" id="UP001160390">
    <property type="component" value="Unassembled WGS sequence"/>
</dbReference>
<gene>
    <name evidence="2" type="ORF">CCHLO57077_00005213</name>
</gene>
<evidence type="ECO:0000313" key="3">
    <source>
        <dbReference type="Proteomes" id="UP001160390"/>
    </source>
</evidence>
<proteinExistence type="predicted"/>
<keyword evidence="3" id="KW-1185">Reference proteome</keyword>
<feature type="compositionally biased region" description="Polar residues" evidence="1">
    <location>
        <begin position="109"/>
        <end position="119"/>
    </location>
</feature>
<dbReference type="AlphaFoldDB" id="A0AA35MF97"/>
<dbReference type="EMBL" id="CABFNP030001266">
    <property type="protein sequence ID" value="CAI6095615.1"/>
    <property type="molecule type" value="Genomic_DNA"/>
</dbReference>
<evidence type="ECO:0000256" key="1">
    <source>
        <dbReference type="SAM" id="MobiDB-lite"/>
    </source>
</evidence>